<evidence type="ECO:0000313" key="1">
    <source>
        <dbReference type="EMBL" id="UYW00150.1"/>
    </source>
</evidence>
<name>A0AAX3ERR0_PAEUR</name>
<keyword evidence="2" id="KW-1185">Reference proteome</keyword>
<dbReference type="EMBL" id="CP101189">
    <property type="protein sequence ID" value="UYW00150.1"/>
    <property type="molecule type" value="Genomic_DNA"/>
</dbReference>
<accession>A0AAX3ERR0</accession>
<dbReference type="NCBIfam" id="NF041886">
    <property type="entry name" value="Rmf_CrpP_fam"/>
    <property type="match status" value="1"/>
</dbReference>
<reference evidence="1" key="1">
    <citation type="submission" date="2022-07" db="EMBL/GenBank/DDBJ databases">
        <authorList>
            <person name="Wu T."/>
        </authorList>
    </citation>
    <scope>NUCLEOTIDE SEQUENCE</scope>
    <source>
        <strain evidence="1">SD-1</strain>
        <plasmid evidence="1">unnamed4</plasmid>
    </source>
</reference>
<dbReference type="InterPro" id="IPR007040">
    <property type="entry name" value="Ribosome_modulation_factor"/>
</dbReference>
<dbReference type="RefSeq" id="WP_264398918.1">
    <property type="nucleotide sequence ID" value="NZ_CP101183.1"/>
</dbReference>
<dbReference type="Pfam" id="PF04957">
    <property type="entry name" value="RMF"/>
    <property type="match status" value="1"/>
</dbReference>
<sequence length="70" mass="7630">MSPTLSNAEILRCQQEGYNAYLEGKQPRACPYKLGTPEGEAMGDAWFRGYAASKTDRAKANKASEQTGSQ</sequence>
<gene>
    <name evidence="1" type="ORF">NL394_23410</name>
</gene>
<evidence type="ECO:0000313" key="2">
    <source>
        <dbReference type="Proteomes" id="UP001163293"/>
    </source>
</evidence>
<keyword evidence="1" id="KW-0614">Plasmid</keyword>
<evidence type="ECO:0008006" key="3">
    <source>
        <dbReference type="Google" id="ProtNLM"/>
    </source>
</evidence>
<protein>
    <recommendedName>
        <fullName evidence="3">Ribosome modulation factor</fullName>
    </recommendedName>
</protein>
<proteinExistence type="predicted"/>
<dbReference type="Proteomes" id="UP001163293">
    <property type="component" value="Plasmid unnamed4"/>
</dbReference>
<organism evidence="1 2">
    <name type="scientific">Paenarthrobacter ureafaciens</name>
    <dbReference type="NCBI Taxonomy" id="37931"/>
    <lineage>
        <taxon>Bacteria</taxon>
        <taxon>Bacillati</taxon>
        <taxon>Actinomycetota</taxon>
        <taxon>Actinomycetes</taxon>
        <taxon>Micrococcales</taxon>
        <taxon>Micrococcaceae</taxon>
        <taxon>Paenarthrobacter</taxon>
    </lineage>
</organism>
<dbReference type="AlphaFoldDB" id="A0AAX3ERR0"/>
<geneLocation type="plasmid" evidence="1 2">
    <name>unnamed4</name>
</geneLocation>